<dbReference type="EC" id="2.5.1.15" evidence="4"/>
<evidence type="ECO:0000256" key="2">
    <source>
        <dbReference type="ARBA" id="ARBA00001946"/>
    </source>
</evidence>
<feature type="domain" description="Pterin-binding" evidence="9">
    <location>
        <begin position="16"/>
        <end position="260"/>
    </location>
</feature>
<comment type="cofactor">
    <cofactor evidence="2">
        <name>Mg(2+)</name>
        <dbReference type="ChEBI" id="CHEBI:18420"/>
    </cofactor>
</comment>
<protein>
    <recommendedName>
        <fullName evidence="4">dihydropteroate synthase</fullName>
        <ecNumber evidence="4">2.5.1.15</ecNumber>
    </recommendedName>
</protein>
<accession>A0AAX0Q5F4</accession>
<organism evidence="10 11">
    <name type="scientific">Methanocorpusculum parvum</name>
    <dbReference type="NCBI Taxonomy" id="2193"/>
    <lineage>
        <taxon>Archaea</taxon>
        <taxon>Methanobacteriati</taxon>
        <taxon>Methanobacteriota</taxon>
        <taxon>Stenosarchaea group</taxon>
        <taxon>Methanomicrobia</taxon>
        <taxon>Methanomicrobiales</taxon>
        <taxon>Methanocorpusculaceae</taxon>
        <taxon>Methanocorpusculum</taxon>
    </lineage>
</organism>
<dbReference type="InterPro" id="IPR000489">
    <property type="entry name" value="Pterin-binding_dom"/>
</dbReference>
<dbReference type="PANTHER" id="PTHR20941:SF1">
    <property type="entry name" value="FOLIC ACID SYNTHESIS PROTEIN FOL1"/>
    <property type="match status" value="1"/>
</dbReference>
<dbReference type="GO" id="GO:0004156">
    <property type="term" value="F:dihydropteroate synthase activity"/>
    <property type="evidence" value="ECO:0007669"/>
    <property type="project" value="UniProtKB-EC"/>
</dbReference>
<dbReference type="PROSITE" id="PS50972">
    <property type="entry name" value="PTERIN_BINDING"/>
    <property type="match status" value="1"/>
</dbReference>
<dbReference type="PANTHER" id="PTHR20941">
    <property type="entry name" value="FOLATE SYNTHESIS PROTEINS"/>
    <property type="match status" value="1"/>
</dbReference>
<reference evidence="10 11" key="1">
    <citation type="journal article" date="2017" name="BMC Genomics">
        <title>Genomic analysis of methanogenic archaea reveals a shift towards energy conservation.</title>
        <authorList>
            <person name="Gilmore S.P."/>
            <person name="Henske J.K."/>
            <person name="Sexton J.A."/>
            <person name="Solomon K.V."/>
            <person name="Seppala S."/>
            <person name="Yoo J.I."/>
            <person name="Huyett L.M."/>
            <person name="Pressman A."/>
            <person name="Cogan J.Z."/>
            <person name="Kivenson V."/>
            <person name="Peng X."/>
            <person name="Tan Y."/>
            <person name="Valentine D.L."/>
            <person name="O'Malley M.A."/>
        </authorList>
    </citation>
    <scope>NUCLEOTIDE SEQUENCE [LARGE SCALE GENOMIC DNA]</scope>
    <source>
        <strain evidence="10 11">XII</strain>
    </source>
</reference>
<dbReference type="NCBIfam" id="TIGR01496">
    <property type="entry name" value="DHPS"/>
    <property type="match status" value="1"/>
</dbReference>
<dbReference type="GO" id="GO:0046872">
    <property type="term" value="F:metal ion binding"/>
    <property type="evidence" value="ECO:0007669"/>
    <property type="project" value="UniProtKB-KW"/>
</dbReference>
<evidence type="ECO:0000256" key="5">
    <source>
        <dbReference type="ARBA" id="ARBA00022679"/>
    </source>
</evidence>
<keyword evidence="8" id="KW-0289">Folate biosynthesis</keyword>
<evidence type="ECO:0000256" key="8">
    <source>
        <dbReference type="ARBA" id="ARBA00022909"/>
    </source>
</evidence>
<evidence type="ECO:0000256" key="7">
    <source>
        <dbReference type="ARBA" id="ARBA00022842"/>
    </source>
</evidence>
<evidence type="ECO:0000256" key="6">
    <source>
        <dbReference type="ARBA" id="ARBA00022723"/>
    </source>
</evidence>
<dbReference type="EMBL" id="LMVO01000047">
    <property type="protein sequence ID" value="PAV08455.1"/>
    <property type="molecule type" value="Genomic_DNA"/>
</dbReference>
<comment type="caution">
    <text evidence="10">The sequence shown here is derived from an EMBL/GenBank/DDBJ whole genome shotgun (WGS) entry which is preliminary data.</text>
</comment>
<proteinExistence type="predicted"/>
<dbReference type="Pfam" id="PF00809">
    <property type="entry name" value="Pterin_bind"/>
    <property type="match status" value="1"/>
</dbReference>
<keyword evidence="11" id="KW-1185">Reference proteome</keyword>
<dbReference type="RefSeq" id="WP_042698814.1">
    <property type="nucleotide sequence ID" value="NZ_LMVO01000047.1"/>
</dbReference>
<evidence type="ECO:0000313" key="10">
    <source>
        <dbReference type="EMBL" id="PAV08455.1"/>
    </source>
</evidence>
<dbReference type="Proteomes" id="UP000243820">
    <property type="component" value="Unassembled WGS sequence"/>
</dbReference>
<comment type="catalytic activity">
    <reaction evidence="1">
        <text>(7,8-dihydropterin-6-yl)methyl diphosphate + 4-aminobenzoate = 7,8-dihydropteroate + diphosphate</text>
        <dbReference type="Rhea" id="RHEA:19949"/>
        <dbReference type="ChEBI" id="CHEBI:17836"/>
        <dbReference type="ChEBI" id="CHEBI:17839"/>
        <dbReference type="ChEBI" id="CHEBI:33019"/>
        <dbReference type="ChEBI" id="CHEBI:72950"/>
        <dbReference type="EC" id="2.5.1.15"/>
    </reaction>
</comment>
<dbReference type="SUPFAM" id="SSF51717">
    <property type="entry name" value="Dihydropteroate synthetase-like"/>
    <property type="match status" value="1"/>
</dbReference>
<dbReference type="GO" id="GO:0046656">
    <property type="term" value="P:folic acid biosynthetic process"/>
    <property type="evidence" value="ECO:0007669"/>
    <property type="project" value="UniProtKB-KW"/>
</dbReference>
<dbReference type="AlphaFoldDB" id="A0AAX0Q5F4"/>
<comment type="pathway">
    <text evidence="3">Cofactor biosynthesis; tetrahydrofolate biosynthesis; 7,8-dihydrofolate from 2-amino-4-hydroxy-6-hydroxymethyl-7,8-dihydropteridine diphosphate and 4-aminobenzoate: step 1/2.</text>
</comment>
<dbReference type="InterPro" id="IPR006390">
    <property type="entry name" value="DHP_synth_dom"/>
</dbReference>
<evidence type="ECO:0000256" key="3">
    <source>
        <dbReference type="ARBA" id="ARBA00004763"/>
    </source>
</evidence>
<evidence type="ECO:0000313" key="11">
    <source>
        <dbReference type="Proteomes" id="UP000243820"/>
    </source>
</evidence>
<evidence type="ECO:0000259" key="9">
    <source>
        <dbReference type="PROSITE" id="PS50972"/>
    </source>
</evidence>
<dbReference type="InterPro" id="IPR045031">
    <property type="entry name" value="DHP_synth-like"/>
</dbReference>
<sequence length="267" mass="29066">MEVSIRGIGIGGANPPRLMGVLNISPESFFSDSFTPLDQVTTRVEEMIRAGADIIDIGARSTALTAPPISVAEEKERVIRTLRNLDDSGAVFSLDTMYPEVLEAALRYDISAVNDIGGLANERYAKIAADSGLPVIAMAAHKIPGDPTDISSTHEALKKIILRAENYGIDQLILDPGVGKWVTERSSEADWELCRRFSELKTYGFPLLAAVSRKTFIGDCLNQPPHERLYGSLAVLYGLLTGGADICRVHDVGPSRDIVKIFQMMHP</sequence>
<evidence type="ECO:0000256" key="4">
    <source>
        <dbReference type="ARBA" id="ARBA00012458"/>
    </source>
</evidence>
<name>A0AAX0Q5F4_9EURY</name>
<keyword evidence="7" id="KW-0460">Magnesium</keyword>
<keyword evidence="5" id="KW-0808">Transferase</keyword>
<evidence type="ECO:0000256" key="1">
    <source>
        <dbReference type="ARBA" id="ARBA00000012"/>
    </source>
</evidence>
<dbReference type="InterPro" id="IPR011005">
    <property type="entry name" value="Dihydropteroate_synth-like_sf"/>
</dbReference>
<dbReference type="Gene3D" id="3.20.20.20">
    <property type="entry name" value="Dihydropteroate synthase-like"/>
    <property type="match status" value="1"/>
</dbReference>
<keyword evidence="6" id="KW-0479">Metal-binding</keyword>
<gene>
    <name evidence="10" type="ORF">ASJ83_03820</name>
</gene>
<dbReference type="GO" id="GO:0046654">
    <property type="term" value="P:tetrahydrofolate biosynthetic process"/>
    <property type="evidence" value="ECO:0007669"/>
    <property type="project" value="TreeGrafter"/>
</dbReference>